<protein>
    <submittedName>
        <fullName evidence="2">Uncharacterized protein</fullName>
    </submittedName>
</protein>
<reference evidence="2 3" key="1">
    <citation type="journal article" date="2018" name="Sci. Rep.">
        <title>Genome sequence of the cauliflower mushroom Sparassis crispa (Hanabiratake) and its association with beneficial usage.</title>
        <authorList>
            <person name="Kiyama R."/>
            <person name="Furutani Y."/>
            <person name="Kawaguchi K."/>
            <person name="Nakanishi T."/>
        </authorList>
    </citation>
    <scope>NUCLEOTIDE SEQUENCE [LARGE SCALE GENOMIC DNA]</scope>
</reference>
<evidence type="ECO:0000313" key="2">
    <source>
        <dbReference type="EMBL" id="GBE77702.1"/>
    </source>
</evidence>
<dbReference type="OrthoDB" id="3269666at2759"/>
<feature type="region of interest" description="Disordered" evidence="1">
    <location>
        <begin position="49"/>
        <end position="71"/>
    </location>
</feature>
<organism evidence="2 3">
    <name type="scientific">Sparassis crispa</name>
    <dbReference type="NCBI Taxonomy" id="139825"/>
    <lineage>
        <taxon>Eukaryota</taxon>
        <taxon>Fungi</taxon>
        <taxon>Dikarya</taxon>
        <taxon>Basidiomycota</taxon>
        <taxon>Agaricomycotina</taxon>
        <taxon>Agaricomycetes</taxon>
        <taxon>Polyporales</taxon>
        <taxon>Sparassidaceae</taxon>
        <taxon>Sparassis</taxon>
    </lineage>
</organism>
<dbReference type="EMBL" id="BFAD01000001">
    <property type="protein sequence ID" value="GBE77702.1"/>
    <property type="molecule type" value="Genomic_DNA"/>
</dbReference>
<dbReference type="GeneID" id="38774619"/>
<name>A0A401G6A9_9APHY</name>
<comment type="caution">
    <text evidence="2">The sequence shown here is derived from an EMBL/GenBank/DDBJ whole genome shotgun (WGS) entry which is preliminary data.</text>
</comment>
<dbReference type="AlphaFoldDB" id="A0A401G6A9"/>
<gene>
    <name evidence="2" type="ORF">SCP_0105840</name>
</gene>
<sequence length="186" mass="19353">MAGNGSVGASAPHQSNARFEKTAAFVEAEASTAELTSEVGHNADQMHTAAETAAAHAQHKEPASAVDELEEGLSNTTNVAASQGWFDVQSAKAATAGYAEQAKNLANSAYQTAQQYVPDSQTTSQTMQSALDTGKEYLATAQSYVQPHLEKARDAVNGATGAGSGSVDTDRTTSVSQVFVIHRPDH</sequence>
<evidence type="ECO:0000313" key="3">
    <source>
        <dbReference type="Proteomes" id="UP000287166"/>
    </source>
</evidence>
<keyword evidence="3" id="KW-1185">Reference proteome</keyword>
<dbReference type="Proteomes" id="UP000287166">
    <property type="component" value="Unassembled WGS sequence"/>
</dbReference>
<feature type="region of interest" description="Disordered" evidence="1">
    <location>
        <begin position="156"/>
        <end position="175"/>
    </location>
</feature>
<proteinExistence type="predicted"/>
<accession>A0A401G6A9</accession>
<dbReference type="STRING" id="139825.A0A401G6A9"/>
<dbReference type="InParanoid" id="A0A401G6A9"/>
<dbReference type="RefSeq" id="XP_027608615.1">
    <property type="nucleotide sequence ID" value="XM_027752814.1"/>
</dbReference>
<evidence type="ECO:0000256" key="1">
    <source>
        <dbReference type="SAM" id="MobiDB-lite"/>
    </source>
</evidence>